<gene>
    <name evidence="6" type="primary">LOC106181040</name>
</gene>
<protein>
    <submittedName>
        <fullName evidence="6">Baculoviral IAP repeat-containing protein 6 isoform X1</fullName>
    </submittedName>
</protein>
<feature type="domain" description="UBC core" evidence="4">
    <location>
        <begin position="722"/>
        <end position="889"/>
    </location>
</feature>
<dbReference type="STRING" id="7574.A0A1S3KE17"/>
<evidence type="ECO:0000313" key="6">
    <source>
        <dbReference type="RefSeq" id="XP_013420742.1"/>
    </source>
</evidence>
<dbReference type="SUPFAM" id="SSF54495">
    <property type="entry name" value="UBC-like"/>
    <property type="match status" value="2"/>
</dbReference>
<dbReference type="InParanoid" id="A0A1S3KE17"/>
<feature type="compositionally biased region" description="Basic and acidic residues" evidence="3">
    <location>
        <begin position="580"/>
        <end position="593"/>
    </location>
</feature>
<dbReference type="KEGG" id="lak:106181040"/>
<keyword evidence="5" id="KW-1185">Reference proteome</keyword>
<dbReference type="Gene3D" id="3.10.110.10">
    <property type="entry name" value="Ubiquitin Conjugating Enzyme"/>
    <property type="match status" value="2"/>
</dbReference>
<proteinExistence type="predicted"/>
<dbReference type="GO" id="GO:0005634">
    <property type="term" value="C:nucleus"/>
    <property type="evidence" value="ECO:0007669"/>
    <property type="project" value="TreeGrafter"/>
</dbReference>
<dbReference type="RefSeq" id="XP_013420742.1">
    <property type="nucleotide sequence ID" value="XM_013565288.1"/>
</dbReference>
<evidence type="ECO:0000256" key="2">
    <source>
        <dbReference type="ARBA" id="ARBA00022786"/>
    </source>
</evidence>
<keyword evidence="1" id="KW-0808">Transferase</keyword>
<keyword evidence="2" id="KW-0833">Ubl conjugation pathway</keyword>
<accession>A0A1S3KE17</accession>
<evidence type="ECO:0000313" key="5">
    <source>
        <dbReference type="Proteomes" id="UP000085678"/>
    </source>
</evidence>
<dbReference type="PANTHER" id="PTHR46116:SF39">
    <property type="entry name" value="BACULOVIRAL IAP REPEAT-CONTAINING PROTEIN 6"/>
    <property type="match status" value="1"/>
</dbReference>
<reference evidence="6" key="1">
    <citation type="submission" date="2025-08" db="UniProtKB">
        <authorList>
            <consortium name="RefSeq"/>
        </authorList>
    </citation>
    <scope>IDENTIFICATION</scope>
    <source>
        <tissue evidence="6">Gonads</tissue>
    </source>
</reference>
<dbReference type="GO" id="GO:0016740">
    <property type="term" value="F:transferase activity"/>
    <property type="evidence" value="ECO:0007669"/>
    <property type="project" value="UniProtKB-KW"/>
</dbReference>
<dbReference type="SMART" id="SM00212">
    <property type="entry name" value="UBCc"/>
    <property type="match status" value="1"/>
</dbReference>
<organism evidence="5 6">
    <name type="scientific">Lingula anatina</name>
    <name type="common">Brachiopod</name>
    <name type="synonym">Lingula unguis</name>
    <dbReference type="NCBI Taxonomy" id="7574"/>
    <lineage>
        <taxon>Eukaryota</taxon>
        <taxon>Metazoa</taxon>
        <taxon>Spiralia</taxon>
        <taxon>Lophotrochozoa</taxon>
        <taxon>Brachiopoda</taxon>
        <taxon>Linguliformea</taxon>
        <taxon>Lingulata</taxon>
        <taxon>Lingulida</taxon>
        <taxon>Linguloidea</taxon>
        <taxon>Lingulidae</taxon>
        <taxon>Lingula</taxon>
    </lineage>
</organism>
<feature type="region of interest" description="Disordered" evidence="3">
    <location>
        <begin position="119"/>
        <end position="145"/>
    </location>
</feature>
<dbReference type="InterPro" id="IPR016135">
    <property type="entry name" value="UBQ-conjugating_enzyme/RWD"/>
</dbReference>
<feature type="region of interest" description="Disordered" evidence="3">
    <location>
        <begin position="641"/>
        <end position="662"/>
    </location>
</feature>
<sequence length="969" mass="110783">MAACKELNPRENFIREFEEWQAENASETIFLLEIQCNEEGTVVLCFLLDGEHEFRLTCPQEYPDHVDHFFVEAGPSVKIWANALNEYLLDTPSQLSLKQVLTKAEALYGSESKRRKVVEAASEDEISMGEDEDDENEEAMYSDEDDSAFTTEWELKVARIKKRWAQKEAEVRAEMKKAKLGPGMTELGALQASGQEKQQAKQIFTSSAASGILTNDLVKILEEEQNLGFSADPIDDNIYQWCVKLYTFQEDSDLARELAEICARDGYNYIELQMDFAIDLYPFYPPLVKVIRPRLQGSMMQRVTNMEMLKLSYWNPTKDMKSVLTDIKDFLQQWARLEVNSERNDPKRYPSGAYVDIEHHLLRLALVSEVNPRANFKYLLDEDKVMEMKAAPAIVMKDQKVKKTEEFWAKGVGYGHSRRPGNWDIKAYLAARAEKDKQIESVLHKIHHELKVLYAQHAPQLKPRVRKHSRQQPVDHHNQSVDPVEDMYNILEGSALIPFLEQYMKADSFLEINRHTSVYKVIVDIIKELALQPQLVPLLWVLPDQAASVYHLLENLEKKANVLLQHVCRAGNGCIPQAPKGKEKEKKKNKEKNSSLPSTSTGTSIGENRPAEEKLAREFINLYKDVTDSLRRSGVFNSVEEEEEVIQQQQHQQQHQQQEGGDPEMMDITITSVANNEQIALEEQYKKLLKDLLFDSCEMDLEGPRAHHYTSEFKKQPIPSQSQVFRIAQELTSLSTSLPLELSSGILVRSDDEKLTLMRALITGPEGTPYSGGCYQFDIFFPPSYPKTPPLVNLQTTGGGTVRFNPNLYNCGKVCLSLLGTWEGQQGEQWNETTSTVLQVLVSIQSLILVPEPYFNEPGYEQEIGTDVGKKHSQEYNLDVQINNIKYAIIAQLHNPSQGFEDVIKTHFYLKRERLIQEVEGWVACQKSSKLERAFQNMKQELRKLQPPPNVANLNCNIKDSPQQTTKKI</sequence>
<dbReference type="Proteomes" id="UP000085678">
    <property type="component" value="Unplaced"/>
</dbReference>
<dbReference type="FunFam" id="3.10.110.10:FF:000159">
    <property type="entry name" value="Putative ubiquitin-conjugating enzyme E2 24"/>
    <property type="match status" value="1"/>
</dbReference>
<dbReference type="PROSITE" id="PS50127">
    <property type="entry name" value="UBC_2"/>
    <property type="match status" value="1"/>
</dbReference>
<evidence type="ECO:0000256" key="3">
    <source>
        <dbReference type="SAM" id="MobiDB-lite"/>
    </source>
</evidence>
<dbReference type="PANTHER" id="PTHR46116">
    <property type="entry name" value="(E3-INDEPENDENT) E2 UBIQUITIN-CONJUGATING ENZYME"/>
    <property type="match status" value="1"/>
</dbReference>
<dbReference type="OrthoDB" id="1926878at2759"/>
<dbReference type="GO" id="GO:0043066">
    <property type="term" value="P:negative regulation of apoptotic process"/>
    <property type="evidence" value="ECO:0007669"/>
    <property type="project" value="TreeGrafter"/>
</dbReference>
<dbReference type="CDD" id="cd23810">
    <property type="entry name" value="UBCc_BIRC6"/>
    <property type="match status" value="1"/>
</dbReference>
<dbReference type="InterPro" id="IPR000608">
    <property type="entry name" value="UBC"/>
</dbReference>
<evidence type="ECO:0000259" key="4">
    <source>
        <dbReference type="PROSITE" id="PS50127"/>
    </source>
</evidence>
<dbReference type="GeneID" id="106181040"/>
<feature type="region of interest" description="Disordered" evidence="3">
    <location>
        <begin position="574"/>
        <end position="610"/>
    </location>
</feature>
<name>A0A1S3KE17_LINAN</name>
<feature type="compositionally biased region" description="Acidic residues" evidence="3">
    <location>
        <begin position="121"/>
        <end position="145"/>
    </location>
</feature>
<evidence type="ECO:0000256" key="1">
    <source>
        <dbReference type="ARBA" id="ARBA00022679"/>
    </source>
</evidence>
<dbReference type="GO" id="GO:0004869">
    <property type="term" value="F:cysteine-type endopeptidase inhibitor activity"/>
    <property type="evidence" value="ECO:0007669"/>
    <property type="project" value="TreeGrafter"/>
</dbReference>
<dbReference type="CDD" id="cd23802">
    <property type="entry name" value="UBCc_UBE2Q"/>
    <property type="match status" value="1"/>
</dbReference>
<dbReference type="AlphaFoldDB" id="A0A1S3KE17"/>
<feature type="compositionally biased region" description="Low complexity" evidence="3">
    <location>
        <begin position="646"/>
        <end position="659"/>
    </location>
</feature>
<feature type="compositionally biased region" description="Polar residues" evidence="3">
    <location>
        <begin position="594"/>
        <end position="606"/>
    </location>
</feature>
<dbReference type="Pfam" id="PF00179">
    <property type="entry name" value="UQ_con"/>
    <property type="match status" value="1"/>
</dbReference>